<protein>
    <submittedName>
        <fullName evidence="1">Uncharacterized protein</fullName>
    </submittedName>
</protein>
<keyword evidence="2" id="KW-1185">Reference proteome</keyword>
<organism evidence="1 2">
    <name type="scientific">Tritrichomonas musculus</name>
    <dbReference type="NCBI Taxonomy" id="1915356"/>
    <lineage>
        <taxon>Eukaryota</taxon>
        <taxon>Metamonada</taxon>
        <taxon>Parabasalia</taxon>
        <taxon>Tritrichomonadida</taxon>
        <taxon>Tritrichomonadidae</taxon>
        <taxon>Tritrichomonas</taxon>
    </lineage>
</organism>
<comment type="caution">
    <text evidence="1">The sequence shown here is derived from an EMBL/GenBank/DDBJ whole genome shotgun (WGS) entry which is preliminary data.</text>
</comment>
<dbReference type="Proteomes" id="UP001470230">
    <property type="component" value="Unassembled WGS sequence"/>
</dbReference>
<evidence type="ECO:0000313" key="1">
    <source>
        <dbReference type="EMBL" id="KAK8871060.1"/>
    </source>
</evidence>
<gene>
    <name evidence="1" type="ORF">M9Y10_008973</name>
</gene>
<reference evidence="1 2" key="1">
    <citation type="submission" date="2024-04" db="EMBL/GenBank/DDBJ databases">
        <title>Tritrichomonas musculus Genome.</title>
        <authorList>
            <person name="Alves-Ferreira E."/>
            <person name="Grigg M."/>
            <person name="Lorenzi H."/>
            <person name="Galac M."/>
        </authorList>
    </citation>
    <scope>NUCLEOTIDE SEQUENCE [LARGE SCALE GENOMIC DNA]</scope>
    <source>
        <strain evidence="1 2">EAF2021</strain>
    </source>
</reference>
<sequence length="93" mass="10866">MDGTYKIPFAFKLKTSYIANRMILDTTWRILQRYIVSIPPLIVANGGILLDFTFALIEDTLIYRFYYNLIIICENIKVIEPDQGKILWSFIQG</sequence>
<evidence type="ECO:0000313" key="2">
    <source>
        <dbReference type="Proteomes" id="UP001470230"/>
    </source>
</evidence>
<name>A0ABR2J253_9EUKA</name>
<dbReference type="EMBL" id="JAPFFF010000014">
    <property type="protein sequence ID" value="KAK8871060.1"/>
    <property type="molecule type" value="Genomic_DNA"/>
</dbReference>
<accession>A0ABR2J253</accession>
<proteinExistence type="predicted"/>